<organism evidence="1 2">
    <name type="scientific">Tagetes erecta</name>
    <name type="common">African marigold</name>
    <dbReference type="NCBI Taxonomy" id="13708"/>
    <lineage>
        <taxon>Eukaryota</taxon>
        <taxon>Viridiplantae</taxon>
        <taxon>Streptophyta</taxon>
        <taxon>Embryophyta</taxon>
        <taxon>Tracheophyta</taxon>
        <taxon>Spermatophyta</taxon>
        <taxon>Magnoliopsida</taxon>
        <taxon>eudicotyledons</taxon>
        <taxon>Gunneridae</taxon>
        <taxon>Pentapetalae</taxon>
        <taxon>asterids</taxon>
        <taxon>campanulids</taxon>
        <taxon>Asterales</taxon>
        <taxon>Asteraceae</taxon>
        <taxon>Asteroideae</taxon>
        <taxon>Heliantheae alliance</taxon>
        <taxon>Tageteae</taxon>
        <taxon>Tagetes</taxon>
    </lineage>
</organism>
<keyword evidence="2" id="KW-1185">Reference proteome</keyword>
<gene>
    <name evidence="1" type="ORF">QVD17_00359</name>
</gene>
<dbReference type="EMBL" id="JAUHHV010000001">
    <property type="protein sequence ID" value="KAK1434611.1"/>
    <property type="molecule type" value="Genomic_DNA"/>
</dbReference>
<evidence type="ECO:0000313" key="1">
    <source>
        <dbReference type="EMBL" id="KAK1434611.1"/>
    </source>
</evidence>
<sequence length="79" mass="9195">MLYVWFRMYKSLFGIGLRLERVEICSSSIVWYSSRMHIVCVSVLDDNPFLARADSCQLFFFLKPLPLPSNYHPPPLGKP</sequence>
<name>A0AAD8P7B3_TARER</name>
<dbReference type="Proteomes" id="UP001229421">
    <property type="component" value="Unassembled WGS sequence"/>
</dbReference>
<accession>A0AAD8P7B3</accession>
<dbReference type="AlphaFoldDB" id="A0AAD8P7B3"/>
<proteinExistence type="predicted"/>
<protein>
    <submittedName>
        <fullName evidence="1">Uncharacterized protein</fullName>
    </submittedName>
</protein>
<reference evidence="1" key="1">
    <citation type="journal article" date="2023" name="bioRxiv">
        <title>Improved chromosome-level genome assembly for marigold (Tagetes erecta).</title>
        <authorList>
            <person name="Jiang F."/>
            <person name="Yuan L."/>
            <person name="Wang S."/>
            <person name="Wang H."/>
            <person name="Xu D."/>
            <person name="Wang A."/>
            <person name="Fan W."/>
        </authorList>
    </citation>
    <scope>NUCLEOTIDE SEQUENCE</scope>
    <source>
        <strain evidence="1">WSJ</strain>
        <tissue evidence="1">Leaf</tissue>
    </source>
</reference>
<comment type="caution">
    <text evidence="1">The sequence shown here is derived from an EMBL/GenBank/DDBJ whole genome shotgun (WGS) entry which is preliminary data.</text>
</comment>
<evidence type="ECO:0000313" key="2">
    <source>
        <dbReference type="Proteomes" id="UP001229421"/>
    </source>
</evidence>